<dbReference type="EMBL" id="BKCJ010010289">
    <property type="protein sequence ID" value="GEU90915.1"/>
    <property type="molecule type" value="Genomic_DNA"/>
</dbReference>
<dbReference type="PANTHER" id="PTHR24559:SF444">
    <property type="entry name" value="REVERSE TRANSCRIPTASE DOMAIN-CONTAINING PROTEIN"/>
    <property type="match status" value="1"/>
</dbReference>
<sequence length="725" mass="83414">MTSPPGFSTLTPIPGPNTNELPPITTSTFTVRSIKNTPLAYRAFTSANHDPMISPAFVEANYEVLDSLLREHRRQMRNKDLHTELNYFSEGYGEEREMEPRTARVSKTTPVLHTEYLRVQRQREGAEFEDALNRDEDSTGCVTTFVCWIEDYPLPDKLKMPSHVGYYDGKGDPENYLHLFKVHDIKQREGEITRDFVTRYTDNTFQIFGLHEEHRIFGFIHVLKTKSLVDFLSTDLPTTYKGSMEMTYTSIEAREALNEEAVTSGQLAQLVKGIKRGKAKVSDTQLGEWKKLVRDTAPIEALILMISREYRTSKRRSMEESVKRTGEITFPPVSGVNNSSDLVIVKVQVYERQVNRVYMDSGRSCEVIVLFLKVDFLGEHYWPLTEVPLEITIGESPFVRTKDLNFLIVRSDSPHNLLLGRTAMQRMSIVVSKIYEAIKFYTPRGIGTVFSTCVDAEERVIVNDKYLEPTIVIGKQLPTSFKKKMWDLLKSKADVFAWTYTDMTRILRTIMEGGKPFNTKHMLNEFKHIEPVKQKKRGLAPERNEAIWATYQRLIDRVFNNQIGRNLEVHVDDMVIKSDSEEDMLVNIQETFDKLQAINMKLNLRKCFYGVEERPFIGHLITKQGIKANPLKLKATSDLQPQKTRTDRHTVLNVNDDRTNNHGQDPLDILDRVRMNNTLEDPMSTITSVLNDSKDKDLRFKKAELEVAKGRLKVAFVEFIANFVS</sequence>
<dbReference type="InterPro" id="IPR053134">
    <property type="entry name" value="RNA-dir_DNA_polymerase"/>
</dbReference>
<dbReference type="InterPro" id="IPR043502">
    <property type="entry name" value="DNA/RNA_pol_sf"/>
</dbReference>
<reference evidence="2" key="1">
    <citation type="journal article" date="2019" name="Sci. Rep.">
        <title>Draft genome of Tanacetum cinerariifolium, the natural source of mosquito coil.</title>
        <authorList>
            <person name="Yamashiro T."/>
            <person name="Shiraishi A."/>
            <person name="Satake H."/>
            <person name="Nakayama K."/>
        </authorList>
    </citation>
    <scope>NUCLEOTIDE SEQUENCE</scope>
</reference>
<name>A0A6L2P1P0_TANCI</name>
<feature type="region of interest" description="Disordered" evidence="1">
    <location>
        <begin position="1"/>
        <end position="23"/>
    </location>
</feature>
<evidence type="ECO:0000313" key="2">
    <source>
        <dbReference type="EMBL" id="GEU90915.1"/>
    </source>
</evidence>
<proteinExistence type="predicted"/>
<protein>
    <recommendedName>
        <fullName evidence="3">Reverse transcriptase domain-containing protein</fullName>
    </recommendedName>
</protein>
<evidence type="ECO:0008006" key="3">
    <source>
        <dbReference type="Google" id="ProtNLM"/>
    </source>
</evidence>
<comment type="caution">
    <text evidence="2">The sequence shown here is derived from an EMBL/GenBank/DDBJ whole genome shotgun (WGS) entry which is preliminary data.</text>
</comment>
<accession>A0A6L2P1P0</accession>
<dbReference type="InterPro" id="IPR043128">
    <property type="entry name" value="Rev_trsase/Diguanyl_cyclase"/>
</dbReference>
<dbReference type="Gene3D" id="3.30.70.270">
    <property type="match status" value="1"/>
</dbReference>
<dbReference type="SUPFAM" id="SSF56672">
    <property type="entry name" value="DNA/RNA polymerases"/>
    <property type="match status" value="1"/>
</dbReference>
<evidence type="ECO:0000256" key="1">
    <source>
        <dbReference type="SAM" id="MobiDB-lite"/>
    </source>
</evidence>
<dbReference type="PANTHER" id="PTHR24559">
    <property type="entry name" value="TRANSPOSON TY3-I GAG-POL POLYPROTEIN"/>
    <property type="match status" value="1"/>
</dbReference>
<gene>
    <name evidence="2" type="ORF">Tci_062893</name>
</gene>
<organism evidence="2">
    <name type="scientific">Tanacetum cinerariifolium</name>
    <name type="common">Dalmatian daisy</name>
    <name type="synonym">Chrysanthemum cinerariifolium</name>
    <dbReference type="NCBI Taxonomy" id="118510"/>
    <lineage>
        <taxon>Eukaryota</taxon>
        <taxon>Viridiplantae</taxon>
        <taxon>Streptophyta</taxon>
        <taxon>Embryophyta</taxon>
        <taxon>Tracheophyta</taxon>
        <taxon>Spermatophyta</taxon>
        <taxon>Magnoliopsida</taxon>
        <taxon>eudicotyledons</taxon>
        <taxon>Gunneridae</taxon>
        <taxon>Pentapetalae</taxon>
        <taxon>asterids</taxon>
        <taxon>campanulids</taxon>
        <taxon>Asterales</taxon>
        <taxon>Asteraceae</taxon>
        <taxon>Asteroideae</taxon>
        <taxon>Anthemideae</taxon>
        <taxon>Anthemidinae</taxon>
        <taxon>Tanacetum</taxon>
    </lineage>
</organism>
<dbReference type="AlphaFoldDB" id="A0A6L2P1P0"/>